<reference evidence="1 2" key="1">
    <citation type="submission" date="2018-09" db="EMBL/GenBank/DDBJ databases">
        <authorList>
            <consortium name="Pathogen Informatics"/>
        </authorList>
    </citation>
    <scope>NUCLEOTIDE SEQUENCE [LARGE SCALE GENOMIC DNA]</scope>
    <source>
        <strain evidence="1 2">OH-22767</strain>
    </source>
</reference>
<proteinExistence type="predicted"/>
<gene>
    <name evidence="1" type="ORF">SAMEA104719789_01766</name>
</gene>
<organism evidence="1 2">
    <name type="scientific">Candidatus Ornithobacterium hominis</name>
    <dbReference type="NCBI Taxonomy" id="2497989"/>
    <lineage>
        <taxon>Bacteria</taxon>
        <taxon>Pseudomonadati</taxon>
        <taxon>Bacteroidota</taxon>
        <taxon>Flavobacteriia</taxon>
        <taxon>Flavobacteriales</taxon>
        <taxon>Weeksellaceae</taxon>
        <taxon>Ornithobacterium</taxon>
    </lineage>
</organism>
<dbReference type="Proteomes" id="UP000262142">
    <property type="component" value="Unassembled WGS sequence"/>
</dbReference>
<accession>A0A383U477</accession>
<dbReference type="EMBL" id="UNSC01000012">
    <property type="protein sequence ID" value="SZD74340.1"/>
    <property type="molecule type" value="Genomic_DNA"/>
</dbReference>
<dbReference type="AlphaFoldDB" id="A0A383U477"/>
<sequence>MITKIFDDQYNENIQETSKNTNILETKPLSNG</sequence>
<keyword evidence="2" id="KW-1185">Reference proteome</keyword>
<name>A0A383U477_9FLAO</name>
<evidence type="ECO:0000313" key="1">
    <source>
        <dbReference type="EMBL" id="SZD74340.1"/>
    </source>
</evidence>
<protein>
    <submittedName>
        <fullName evidence="1">Uncharacterized protein</fullName>
    </submittedName>
</protein>
<evidence type="ECO:0000313" key="2">
    <source>
        <dbReference type="Proteomes" id="UP000262142"/>
    </source>
</evidence>